<accession>A0ABT2MK90</accession>
<name>A0ABT2MK90_9CYAN</name>
<evidence type="ECO:0000313" key="2">
    <source>
        <dbReference type="Proteomes" id="UP001525890"/>
    </source>
</evidence>
<sequence>MTVESFVLEKIKSLENPKDNIIQFWPDKSKDFNSFLIAGSEKSIKDQILQLSSIYQFGLDWFGVPIDLDKFLEDFSGCFPAATEFEHPELKNKAQPWGIEEIRSRPLFKRINKEAEEERGYCIVEFWPGGKKGDKPFVLVGPPLVIIAQISQIWAQHNQLKEYDFGAIVGYPIDDYLRQQPKKLKVNIRLSLNQKPPFNKLINGIKIPPRQVSIPLPARSKLSYESIRSACGGSSGLQWGRWSARGYMAGDPGQTRLKGLSQLVAGGASERGAYENLAKFAQLSEGFIVGQSATGIDTDSGNRKKDRRYPSLNSFKVYPAFCWIENSDLIALDDAKNAGKPTLSGKLVSRENRLPLWLESPPDGWQQLLNDLLRSPLQ</sequence>
<dbReference type="RefSeq" id="WP_368004873.1">
    <property type="nucleotide sequence ID" value="NZ_JAMXFF010000002.1"/>
</dbReference>
<gene>
    <name evidence="1" type="ORF">NG799_02300</name>
</gene>
<organism evidence="1 2">
    <name type="scientific">Laspinema palackyanum D2a</name>
    <dbReference type="NCBI Taxonomy" id="2953684"/>
    <lineage>
        <taxon>Bacteria</taxon>
        <taxon>Bacillati</taxon>
        <taxon>Cyanobacteriota</taxon>
        <taxon>Cyanophyceae</taxon>
        <taxon>Oscillatoriophycideae</taxon>
        <taxon>Oscillatoriales</taxon>
        <taxon>Laspinemataceae</taxon>
        <taxon>Laspinema</taxon>
        <taxon>Laspinema palackyanum</taxon>
    </lineage>
</organism>
<proteinExistence type="predicted"/>
<keyword evidence="2" id="KW-1185">Reference proteome</keyword>
<reference evidence="1 2" key="1">
    <citation type="journal article" date="2022" name="Front. Microbiol.">
        <title>High genomic differentiation and limited gene flow indicate recent cryptic speciation within the genus Laspinema (cyanobacteria).</title>
        <authorList>
            <person name="Stanojkovic A."/>
            <person name="Skoupy S."/>
            <person name="Skaloud P."/>
            <person name="Dvorak P."/>
        </authorList>
    </citation>
    <scope>NUCLEOTIDE SEQUENCE [LARGE SCALE GENOMIC DNA]</scope>
    <source>
        <strain evidence="1 2">D2a</strain>
    </source>
</reference>
<comment type="caution">
    <text evidence="1">The sequence shown here is derived from an EMBL/GenBank/DDBJ whole genome shotgun (WGS) entry which is preliminary data.</text>
</comment>
<protein>
    <submittedName>
        <fullName evidence="1">Uncharacterized protein</fullName>
    </submittedName>
</protein>
<dbReference type="Proteomes" id="UP001525890">
    <property type="component" value="Unassembled WGS sequence"/>
</dbReference>
<dbReference type="EMBL" id="JAMXFF010000002">
    <property type="protein sequence ID" value="MCT7965164.1"/>
    <property type="molecule type" value="Genomic_DNA"/>
</dbReference>
<evidence type="ECO:0000313" key="1">
    <source>
        <dbReference type="EMBL" id="MCT7965164.1"/>
    </source>
</evidence>